<keyword evidence="3" id="KW-1185">Reference proteome</keyword>
<dbReference type="Proteomes" id="UP000591131">
    <property type="component" value="Unassembled WGS sequence"/>
</dbReference>
<sequence length="584" mass="67505">MKGVPRCFVCALEEVVESHLESGDDRSSQDSSATHPECGWRGKASPCCDRCCARNTPEIFCQRLTRIAVKHFPANLSCHICHESVTSYEEGTVCLKCHSTAVCNSPDCQSKACYIPELVHEKPVGKPFICLHCLQLTFMCSCEEAKAAQKRLILDRPITLDAPFYFMLNTHSLAPQPLENFYIASLQRPRKKLIEMVRGSEDVPERVRTALRLLDVISHRSTVRRWTIREHQRLRYVLSKIQEPSHQHMKLKGMPPEDKLASACKSKACWLLEESEKWGLPVPWRTAMLYLYEYSVHEEYLMFQAGKKVHTRVCRVLHQDKVSTWTVNKLMEKIWPSLESVVFFRPSQTHRVKRSGAEHIYKKSSTMRRQMDRFSHDLVKQLVRRAARNVLDYRRWHYARTVTEEGHDVRGDRVFRCTICGPFPEYSTWAEIEDHLFYSANDAAHEERWNSFEAEMIKKGRPPDSSTIVQWNKRFTNARPGCKIPVKKDYGRYTWATPPYQATLPIVTVWDPPCDTGPRREASIKRTAQVNEKTPWLMLASAVTREKGRQDICNAWDLRKDREAENEVFLGPTVFTSSAPVGDT</sequence>
<reference evidence="2 3" key="1">
    <citation type="submission" date="2020-04" db="EMBL/GenBank/DDBJ databases">
        <title>Perkinsus chesapeaki whole genome sequence.</title>
        <authorList>
            <person name="Bogema D.R."/>
        </authorList>
    </citation>
    <scope>NUCLEOTIDE SEQUENCE [LARGE SCALE GENOMIC DNA]</scope>
    <source>
        <strain evidence="2">ATCC PRA-425</strain>
    </source>
</reference>
<name>A0A7J6L5H1_PERCH</name>
<dbReference type="AlphaFoldDB" id="A0A7J6L5H1"/>
<protein>
    <submittedName>
        <fullName evidence="2">Uncharacterized protein</fullName>
    </submittedName>
</protein>
<feature type="region of interest" description="Disordered" evidence="1">
    <location>
        <begin position="21"/>
        <end position="42"/>
    </location>
</feature>
<gene>
    <name evidence="2" type="ORF">FOL47_009982</name>
</gene>
<dbReference type="OrthoDB" id="410852at2759"/>
<comment type="caution">
    <text evidence="2">The sequence shown here is derived from an EMBL/GenBank/DDBJ whole genome shotgun (WGS) entry which is preliminary data.</text>
</comment>
<proteinExistence type="predicted"/>
<organism evidence="2 3">
    <name type="scientific">Perkinsus chesapeaki</name>
    <name type="common">Clam parasite</name>
    <name type="synonym">Perkinsus andrewsi</name>
    <dbReference type="NCBI Taxonomy" id="330153"/>
    <lineage>
        <taxon>Eukaryota</taxon>
        <taxon>Sar</taxon>
        <taxon>Alveolata</taxon>
        <taxon>Perkinsozoa</taxon>
        <taxon>Perkinsea</taxon>
        <taxon>Perkinsida</taxon>
        <taxon>Perkinsidae</taxon>
        <taxon>Perkinsus</taxon>
    </lineage>
</organism>
<evidence type="ECO:0000256" key="1">
    <source>
        <dbReference type="SAM" id="MobiDB-lite"/>
    </source>
</evidence>
<accession>A0A7J6L5H1</accession>
<dbReference type="EMBL" id="JAAPAO010000734">
    <property type="protein sequence ID" value="KAF4654444.1"/>
    <property type="molecule type" value="Genomic_DNA"/>
</dbReference>
<evidence type="ECO:0000313" key="3">
    <source>
        <dbReference type="Proteomes" id="UP000591131"/>
    </source>
</evidence>
<evidence type="ECO:0000313" key="2">
    <source>
        <dbReference type="EMBL" id="KAF4654444.1"/>
    </source>
</evidence>